<evidence type="ECO:0000256" key="6">
    <source>
        <dbReference type="ARBA" id="ARBA00023186"/>
    </source>
</evidence>
<dbReference type="InterPro" id="IPR055285">
    <property type="entry name" value="ANKRD13_C"/>
</dbReference>
<feature type="domain" description="Ankyrin repeat" evidence="10">
    <location>
        <begin position="214"/>
        <end position="375"/>
    </location>
</feature>
<proteinExistence type="predicted"/>
<dbReference type="PROSITE" id="PS50088">
    <property type="entry name" value="ANK_REPEAT"/>
    <property type="match status" value="1"/>
</dbReference>
<gene>
    <name evidence="11" type="ORF">Agub_g11366</name>
</gene>
<name>A0AAD3DWJ2_9CHLO</name>
<keyword evidence="12" id="KW-1185">Reference proteome</keyword>
<dbReference type="InterPro" id="IPR002110">
    <property type="entry name" value="Ankyrin_rpt"/>
</dbReference>
<dbReference type="SUPFAM" id="SSF48403">
    <property type="entry name" value="Ankyrin repeat"/>
    <property type="match status" value="1"/>
</dbReference>
<feature type="region of interest" description="Disordered" evidence="9">
    <location>
        <begin position="436"/>
        <end position="554"/>
    </location>
</feature>
<dbReference type="PANTHER" id="PTHR12447:SF25">
    <property type="entry name" value="ANKYRIN REPEAT DOMAIN-CONTAINING PROTEIN 13C"/>
    <property type="match status" value="1"/>
</dbReference>
<dbReference type="Pfam" id="PF11904">
    <property type="entry name" value="ANKRD13_C"/>
    <property type="match status" value="1"/>
</dbReference>
<dbReference type="GO" id="GO:0005789">
    <property type="term" value="C:endoplasmic reticulum membrane"/>
    <property type="evidence" value="ECO:0007669"/>
    <property type="project" value="UniProtKB-SubCell"/>
</dbReference>
<dbReference type="InterPro" id="IPR021832">
    <property type="entry name" value="ANKRD13"/>
</dbReference>
<feature type="repeat" description="ANK" evidence="8">
    <location>
        <begin position="93"/>
        <end position="125"/>
    </location>
</feature>
<organism evidence="11 12">
    <name type="scientific">Astrephomene gubernaculifera</name>
    <dbReference type="NCBI Taxonomy" id="47775"/>
    <lineage>
        <taxon>Eukaryota</taxon>
        <taxon>Viridiplantae</taxon>
        <taxon>Chlorophyta</taxon>
        <taxon>core chlorophytes</taxon>
        <taxon>Chlorophyceae</taxon>
        <taxon>CS clade</taxon>
        <taxon>Chlamydomonadales</taxon>
        <taxon>Astrephomenaceae</taxon>
        <taxon>Astrephomene</taxon>
    </lineage>
</organism>
<comment type="function">
    <text evidence="7">Acts as a molecular chaperone for G protein-coupled receptors, regulating their biogenesis and exit from the ER.</text>
</comment>
<evidence type="ECO:0000256" key="1">
    <source>
        <dbReference type="ARBA" id="ARBA00004586"/>
    </source>
</evidence>
<dbReference type="Proteomes" id="UP001054857">
    <property type="component" value="Unassembled WGS sequence"/>
</dbReference>
<reference evidence="11 12" key="1">
    <citation type="journal article" date="2021" name="Sci. Rep.">
        <title>Genome sequencing of the multicellular alga Astrephomene provides insights into convergent evolution of germ-soma differentiation.</title>
        <authorList>
            <person name="Yamashita S."/>
            <person name="Yamamoto K."/>
            <person name="Matsuzaki R."/>
            <person name="Suzuki S."/>
            <person name="Yamaguchi H."/>
            <person name="Hirooka S."/>
            <person name="Minakuchi Y."/>
            <person name="Miyagishima S."/>
            <person name="Kawachi M."/>
            <person name="Toyoda A."/>
            <person name="Nozaki H."/>
        </authorList>
    </citation>
    <scope>NUCLEOTIDE SEQUENCE [LARGE SCALE GENOMIC DNA]</scope>
    <source>
        <strain evidence="11 12">NIES-4017</strain>
    </source>
</reference>
<keyword evidence="3" id="KW-0256">Endoplasmic reticulum</keyword>
<feature type="compositionally biased region" description="Acidic residues" evidence="9">
    <location>
        <begin position="450"/>
        <end position="460"/>
    </location>
</feature>
<comment type="caution">
    <text evidence="11">The sequence shown here is derived from an EMBL/GenBank/DDBJ whole genome shotgun (WGS) entry which is preliminary data.</text>
</comment>
<feature type="region of interest" description="Disordered" evidence="9">
    <location>
        <begin position="1"/>
        <end position="63"/>
    </location>
</feature>
<keyword evidence="2" id="KW-0677">Repeat</keyword>
<dbReference type="Gene3D" id="1.25.40.20">
    <property type="entry name" value="Ankyrin repeat-containing domain"/>
    <property type="match status" value="1"/>
</dbReference>
<protein>
    <recommendedName>
        <fullName evidence="10">Ankyrin repeat domain-containing protein</fullName>
    </recommendedName>
</protein>
<evidence type="ECO:0000256" key="9">
    <source>
        <dbReference type="SAM" id="MobiDB-lite"/>
    </source>
</evidence>
<feature type="non-terminal residue" evidence="11">
    <location>
        <position position="554"/>
    </location>
</feature>
<evidence type="ECO:0000256" key="4">
    <source>
        <dbReference type="ARBA" id="ARBA00023043"/>
    </source>
</evidence>
<evidence type="ECO:0000313" key="12">
    <source>
        <dbReference type="Proteomes" id="UP001054857"/>
    </source>
</evidence>
<evidence type="ECO:0000313" key="11">
    <source>
        <dbReference type="EMBL" id="GFR49346.1"/>
    </source>
</evidence>
<dbReference type="Pfam" id="PF12796">
    <property type="entry name" value="Ank_2"/>
    <property type="match status" value="1"/>
</dbReference>
<evidence type="ECO:0000256" key="8">
    <source>
        <dbReference type="PROSITE-ProRule" id="PRU00023"/>
    </source>
</evidence>
<evidence type="ECO:0000256" key="3">
    <source>
        <dbReference type="ARBA" id="ARBA00022824"/>
    </source>
</evidence>
<dbReference type="PROSITE" id="PS50297">
    <property type="entry name" value="ANK_REP_REGION"/>
    <property type="match status" value="1"/>
</dbReference>
<evidence type="ECO:0000256" key="2">
    <source>
        <dbReference type="ARBA" id="ARBA00022737"/>
    </source>
</evidence>
<dbReference type="PANTHER" id="PTHR12447">
    <property type="entry name" value="ANKYRIN REPEAT DOMAIN-CONTAINING PROTEIN 13"/>
    <property type="match status" value="1"/>
</dbReference>
<dbReference type="InterPro" id="IPR036770">
    <property type="entry name" value="Ankyrin_rpt-contain_sf"/>
</dbReference>
<accession>A0AAD3DWJ2</accession>
<keyword evidence="6" id="KW-0143">Chaperone</keyword>
<keyword evidence="5" id="KW-0472">Membrane</keyword>
<evidence type="ECO:0000256" key="5">
    <source>
        <dbReference type="ARBA" id="ARBA00023136"/>
    </source>
</evidence>
<comment type="subcellular location">
    <subcellularLocation>
        <location evidence="1">Endoplasmic reticulum membrane</location>
    </subcellularLocation>
</comment>
<dbReference type="EMBL" id="BMAR01000029">
    <property type="protein sequence ID" value="GFR49346.1"/>
    <property type="molecule type" value="Genomic_DNA"/>
</dbReference>
<evidence type="ECO:0000256" key="7">
    <source>
        <dbReference type="ARBA" id="ARBA00037107"/>
    </source>
</evidence>
<feature type="compositionally biased region" description="Acidic residues" evidence="9">
    <location>
        <begin position="1"/>
        <end position="16"/>
    </location>
</feature>
<dbReference type="AlphaFoldDB" id="A0AAD3DWJ2"/>
<keyword evidence="4 8" id="KW-0040">ANK repeat</keyword>
<feature type="compositionally biased region" description="Gly residues" evidence="9">
    <location>
        <begin position="517"/>
        <end position="538"/>
    </location>
</feature>
<sequence length="554" mass="57904">MDSDDDNFFDAEDAFDDGGPSSLGAGQLHPSVEVPGARTSPTVVAKPSTEGASDDPPQGPFPLHRAAWYGQVDLVQRLAAGMTREELKAHDSQGNTALHVAVMRRQAAVVSALLAAGCPAGPRNARGWVPMMEAVELGDRELALQLAKEDVAQMRAAVKSKKQRLLGVLRSQLPDFSLQLRWELGSAMPGVGALVRRYAPHDTYTLWKKGGRIRVDGTLMGLDDGSGGASSPSGGGGPSLLPAWKRGAFSLLYDASGAEGRGRALFVNHTKKTYIDIKAARKQLGGDEGGVLEAEVDCLMTSEVLQHKKLRSDGFRFKPVSGWLSREVWEKVEGWRCRLYEAAGRLVAVSQYKMPYGLTPDMSYDDYLAASFDSDPVVMSPVNPLNPATLKDRGMNPEKAAAKAAVAAKHQRIAAAAAAAKNEEAARVARAAAARAAAGARRALTPRVYDDDDDSEDEGEEAGRRRQGAGEEGDEEECSGVGDGGTAVEEEESSGGGGGAAGGKQQPQQRQRRGAACPGGGDNSDGGGGGGGDDGGGTVVPLVAARTSSAAEGS</sequence>
<evidence type="ECO:0000259" key="10">
    <source>
        <dbReference type="Pfam" id="PF11904"/>
    </source>
</evidence>